<feature type="transmembrane region" description="Helical" evidence="1">
    <location>
        <begin position="434"/>
        <end position="457"/>
    </location>
</feature>
<dbReference type="InParanoid" id="F0YMS2"/>
<evidence type="ECO:0000313" key="3">
    <source>
        <dbReference type="Proteomes" id="UP000002729"/>
    </source>
</evidence>
<dbReference type="GeneID" id="20226481"/>
<feature type="transmembrane region" description="Helical" evidence="1">
    <location>
        <begin position="571"/>
        <end position="590"/>
    </location>
</feature>
<evidence type="ECO:0000313" key="2">
    <source>
        <dbReference type="EMBL" id="EGB03591.1"/>
    </source>
</evidence>
<protein>
    <submittedName>
        <fullName evidence="2">Uncharacterized protein</fullName>
    </submittedName>
</protein>
<dbReference type="RefSeq" id="XP_009041741.1">
    <property type="nucleotide sequence ID" value="XM_009043493.1"/>
</dbReference>
<organism evidence="3">
    <name type="scientific">Aureococcus anophagefferens</name>
    <name type="common">Harmful bloom alga</name>
    <dbReference type="NCBI Taxonomy" id="44056"/>
    <lineage>
        <taxon>Eukaryota</taxon>
        <taxon>Sar</taxon>
        <taxon>Stramenopiles</taxon>
        <taxon>Ochrophyta</taxon>
        <taxon>Pelagophyceae</taxon>
        <taxon>Pelagomonadales</taxon>
        <taxon>Pelagomonadaceae</taxon>
        <taxon>Aureococcus</taxon>
    </lineage>
</organism>
<keyword evidence="3" id="KW-1185">Reference proteome</keyword>
<keyword evidence="1" id="KW-1133">Transmembrane helix</keyword>
<proteinExistence type="predicted"/>
<keyword evidence="1" id="KW-0812">Transmembrane</keyword>
<sequence length="857" mass="93297">MYDVRSIVLALRYHGVPFLVLALMVASYSWSVEAWTSVVNENRASLGVSIRGFRWVRGMAGDGLQVCKGATKSLTTLYELHTDLAYEYVGGTRVALDSCLGSAELRDVSASGASEAAAKARALLGAVEDAVEATLAYVAEATLDVCVEAEDDDDALDDLAFLEQQLDEPWDDAAAAPTPARRRLGDPCDVDVSVDAFEDLAKLSKRTISGAVAYVTALEKFCRRAKNRLEGGNGFLLFGAPPNALAFFCDWFEATAATTHSVVNATAVAFGNASSAYAGAFSRVGAVGDNGAGSPAMAWVDGLAPATLEAFLDDVLETADAVDDALALLPYLDASTLAAVQTRYVCGVALSAFSELRVETERRAIRTYARVRDGASDALAELYKMALRASGVTRYGRTQLARAKSYAALTKDVIDFSFDAVSTVSDRELGLRRYAAWVYAFVFGCNACLLAIPDLLARTAGKGRKGSHFALPVYVLQRSFEVANFLLVLLMTFLLVAAAVFLEWPFRNVCSHTRSANVLLRQAVWALFDKAGDLATAMFSSKTVASLLDDVDLSVEMTCDLSDGYRGDARGVFWAALVAWMVQFYLWYYMSFRFYLSTHHALRKVLDDGETTLLDLIMDDEDDDERRKVDKAIDRLPKRVGDRVKRSKVLEKRCPIELAARRKRHATLRLALRAVDFLDDALDDAATGALKAVDDAARATADAAGAAAAAALDVADDAAFGASSCRGGSPKYVLSPPTGFQGAGVLARRSRALRGGRGGSLWRCGVTWSHADRAREPLRSKSVVVDTSKRAGWFTGPRRARSFFSLRRRSRRFSRRCSWSCWRLTTLISVRMLMKEAWEATDASSQQDRFDDDAMDT</sequence>
<feature type="transmembrane region" description="Helical" evidence="1">
    <location>
        <begin position="482"/>
        <end position="502"/>
    </location>
</feature>
<reference evidence="2 3" key="1">
    <citation type="journal article" date="2011" name="Proc. Natl. Acad. Sci. U.S.A.">
        <title>Niche of harmful alga Aureococcus anophagefferens revealed through ecogenomics.</title>
        <authorList>
            <person name="Gobler C.J."/>
            <person name="Berry D.L."/>
            <person name="Dyhrman S.T."/>
            <person name="Wilhelm S.W."/>
            <person name="Salamov A."/>
            <person name="Lobanov A.V."/>
            <person name="Zhang Y."/>
            <person name="Collier J.L."/>
            <person name="Wurch L.L."/>
            <person name="Kustka A.B."/>
            <person name="Dill B.D."/>
            <person name="Shah M."/>
            <person name="VerBerkmoes N.C."/>
            <person name="Kuo A."/>
            <person name="Terry A."/>
            <person name="Pangilinan J."/>
            <person name="Lindquist E.A."/>
            <person name="Lucas S."/>
            <person name="Paulsen I.T."/>
            <person name="Hattenrath-Lehmann T.K."/>
            <person name="Talmage S.C."/>
            <person name="Walker E.A."/>
            <person name="Koch F."/>
            <person name="Burson A.M."/>
            <person name="Marcoval M.A."/>
            <person name="Tang Y.Z."/>
            <person name="Lecleir G.R."/>
            <person name="Coyne K.J."/>
            <person name="Berg G.M."/>
            <person name="Bertrand E.M."/>
            <person name="Saito M.A."/>
            <person name="Gladyshev V.N."/>
            <person name="Grigoriev I.V."/>
        </authorList>
    </citation>
    <scope>NUCLEOTIDE SEQUENCE [LARGE SCALE GENOMIC DNA]</scope>
    <source>
        <strain evidence="3">CCMP 1984</strain>
    </source>
</reference>
<evidence type="ECO:0000256" key="1">
    <source>
        <dbReference type="SAM" id="Phobius"/>
    </source>
</evidence>
<dbReference type="AlphaFoldDB" id="F0YMS2"/>
<dbReference type="KEGG" id="aaf:AURANDRAFT_67895"/>
<gene>
    <name evidence="2" type="ORF">AURANDRAFT_67895</name>
</gene>
<dbReference type="EMBL" id="GL833167">
    <property type="protein sequence ID" value="EGB03591.1"/>
    <property type="molecule type" value="Genomic_DNA"/>
</dbReference>
<accession>F0YMS2</accession>
<name>F0YMS2_AURAN</name>
<keyword evidence="1" id="KW-0472">Membrane</keyword>
<dbReference type="Proteomes" id="UP000002729">
    <property type="component" value="Unassembled WGS sequence"/>
</dbReference>